<feature type="transmembrane region" description="Helical" evidence="4">
    <location>
        <begin position="138"/>
        <end position="155"/>
    </location>
</feature>
<evidence type="ECO:0000256" key="1">
    <source>
        <dbReference type="ARBA" id="ARBA00000085"/>
    </source>
</evidence>
<dbReference type="InterPro" id="IPR036890">
    <property type="entry name" value="HATPase_C_sf"/>
</dbReference>
<keyword evidence="6" id="KW-0418">Kinase</keyword>
<dbReference type="Gene3D" id="3.30.450.20">
    <property type="entry name" value="PAS domain"/>
    <property type="match status" value="1"/>
</dbReference>
<dbReference type="EC" id="2.7.13.3" evidence="2"/>
<dbReference type="Pfam" id="PF00512">
    <property type="entry name" value="HisKA"/>
    <property type="match status" value="1"/>
</dbReference>
<feature type="transmembrane region" description="Helical" evidence="4">
    <location>
        <begin position="104"/>
        <end position="132"/>
    </location>
</feature>
<dbReference type="SMART" id="SM00388">
    <property type="entry name" value="HisKA"/>
    <property type="match status" value="1"/>
</dbReference>
<protein>
    <recommendedName>
        <fullName evidence="2">histidine kinase</fullName>
        <ecNumber evidence="2">2.7.13.3</ecNumber>
    </recommendedName>
</protein>
<keyword evidence="3" id="KW-0597">Phosphoprotein</keyword>
<evidence type="ECO:0000313" key="7">
    <source>
        <dbReference type="Proteomes" id="UP000199758"/>
    </source>
</evidence>
<feature type="transmembrane region" description="Helical" evidence="4">
    <location>
        <begin position="167"/>
        <end position="188"/>
    </location>
</feature>
<name>A0A1M5MNV9_9GAMM</name>
<dbReference type="SUPFAM" id="SSF55874">
    <property type="entry name" value="ATPase domain of HSP90 chaperone/DNA topoisomerase II/histidine kinase"/>
    <property type="match status" value="1"/>
</dbReference>
<dbReference type="SUPFAM" id="SSF47384">
    <property type="entry name" value="Homodimeric domain of signal transducing histidine kinase"/>
    <property type="match status" value="1"/>
</dbReference>
<feature type="transmembrane region" description="Helical" evidence="4">
    <location>
        <begin position="34"/>
        <end position="52"/>
    </location>
</feature>
<proteinExistence type="predicted"/>
<sequence length="550" mass="60057">MLGLKRQHADPPLAGEMIDHAAPEEWRVLRLLSLYRLILVAVLVVALKAGFATRLFDNLDPTRLSWVCVGYGAVALALLHLVMRQRPILETQAHLHLLGDLTGLSLMLYASGGVPTGLGTLVIIPVVGGALVLSPRMAMLQAALATIAMFSVEIARRYDRNFDTNDFTATGVLGLMLFGASIAANAVAQRARKSEALAEFVGNEFADLSRLNDSIVSGMNTGVLVVDSALRVRRSNEAAMRMLQLPAGALDRPLSRDAPALAARLLRWRSDGVASGAPIAASGGSAEVVPRFSWLGSGTLSPVLVLLEDAALMREQAQQMKLAALGRLSANIAHEIRNPLSAIQHASQLLAEGESIGEPGNSDQNQRLLAMIQRHSQRIDKIVQDVLAMTRREPPQPTTLLLRDWLLRTAALYHESYRDRARPIELSDMRTDLQVRFDPHHLQQVMFNLWDNAFLHGGGETSVVLVDAGINERAQVWLDVIDTGPGIAADLHDQIFEPFFTTAHQGTGLGLFLTRELCEYNQARIAYRPRDVRGACFRLTFAHSASDRAA</sequence>
<dbReference type="InterPro" id="IPR003594">
    <property type="entry name" value="HATPase_dom"/>
</dbReference>
<gene>
    <name evidence="6" type="ORF">SAMN04488068_1366</name>
</gene>
<keyword evidence="4" id="KW-0472">Membrane</keyword>
<keyword evidence="4" id="KW-0812">Transmembrane</keyword>
<dbReference type="CDD" id="cd00082">
    <property type="entry name" value="HisKA"/>
    <property type="match status" value="1"/>
</dbReference>
<dbReference type="InterPro" id="IPR004358">
    <property type="entry name" value="Sig_transdc_His_kin-like_C"/>
</dbReference>
<dbReference type="Gene3D" id="3.30.565.10">
    <property type="entry name" value="Histidine kinase-like ATPase, C-terminal domain"/>
    <property type="match status" value="1"/>
</dbReference>
<dbReference type="CDD" id="cd00075">
    <property type="entry name" value="HATPase"/>
    <property type="match status" value="1"/>
</dbReference>
<evidence type="ECO:0000259" key="5">
    <source>
        <dbReference type="PROSITE" id="PS50109"/>
    </source>
</evidence>
<feature type="transmembrane region" description="Helical" evidence="4">
    <location>
        <begin position="64"/>
        <end position="83"/>
    </location>
</feature>
<feature type="domain" description="Histidine kinase" evidence="5">
    <location>
        <begin position="331"/>
        <end position="545"/>
    </location>
</feature>
<dbReference type="SMART" id="SM00387">
    <property type="entry name" value="HATPase_c"/>
    <property type="match status" value="1"/>
</dbReference>
<dbReference type="InterPro" id="IPR036097">
    <property type="entry name" value="HisK_dim/P_sf"/>
</dbReference>
<dbReference type="RefSeq" id="WP_072895811.1">
    <property type="nucleotide sequence ID" value="NZ_FQWZ01000003.1"/>
</dbReference>
<evidence type="ECO:0000313" key="6">
    <source>
        <dbReference type="EMBL" id="SHG78936.1"/>
    </source>
</evidence>
<dbReference type="GO" id="GO:0000155">
    <property type="term" value="F:phosphorelay sensor kinase activity"/>
    <property type="evidence" value="ECO:0007669"/>
    <property type="project" value="InterPro"/>
</dbReference>
<dbReference type="PROSITE" id="PS50109">
    <property type="entry name" value="HIS_KIN"/>
    <property type="match status" value="1"/>
</dbReference>
<dbReference type="PRINTS" id="PR00344">
    <property type="entry name" value="BCTRLSENSOR"/>
</dbReference>
<keyword evidence="4" id="KW-1133">Transmembrane helix</keyword>
<dbReference type="STRING" id="490188.SAMN04488068_1366"/>
<dbReference type="Proteomes" id="UP000199758">
    <property type="component" value="Unassembled WGS sequence"/>
</dbReference>
<dbReference type="InterPro" id="IPR003661">
    <property type="entry name" value="HisK_dim/P_dom"/>
</dbReference>
<organism evidence="6 7">
    <name type="scientific">Hydrocarboniphaga daqingensis</name>
    <dbReference type="NCBI Taxonomy" id="490188"/>
    <lineage>
        <taxon>Bacteria</taxon>
        <taxon>Pseudomonadati</taxon>
        <taxon>Pseudomonadota</taxon>
        <taxon>Gammaproteobacteria</taxon>
        <taxon>Nevskiales</taxon>
        <taxon>Nevskiaceae</taxon>
        <taxon>Hydrocarboniphaga</taxon>
    </lineage>
</organism>
<evidence type="ECO:0000256" key="3">
    <source>
        <dbReference type="ARBA" id="ARBA00022553"/>
    </source>
</evidence>
<keyword evidence="7" id="KW-1185">Reference proteome</keyword>
<dbReference type="EMBL" id="FQWZ01000003">
    <property type="protein sequence ID" value="SHG78936.1"/>
    <property type="molecule type" value="Genomic_DNA"/>
</dbReference>
<dbReference type="AlphaFoldDB" id="A0A1M5MNV9"/>
<dbReference type="Pfam" id="PF25323">
    <property type="entry name" value="6TM_PilS"/>
    <property type="match status" value="1"/>
</dbReference>
<dbReference type="InterPro" id="IPR005467">
    <property type="entry name" value="His_kinase_dom"/>
</dbReference>
<dbReference type="PANTHER" id="PTHR43065:SF52">
    <property type="entry name" value="SENSOR PROTEIN KINASE PILS"/>
    <property type="match status" value="1"/>
</dbReference>
<evidence type="ECO:0000256" key="4">
    <source>
        <dbReference type="SAM" id="Phobius"/>
    </source>
</evidence>
<dbReference type="Pfam" id="PF02518">
    <property type="entry name" value="HATPase_c"/>
    <property type="match status" value="1"/>
</dbReference>
<dbReference type="PANTHER" id="PTHR43065">
    <property type="entry name" value="SENSOR HISTIDINE KINASE"/>
    <property type="match status" value="1"/>
</dbReference>
<reference evidence="6 7" key="1">
    <citation type="submission" date="2016-11" db="EMBL/GenBank/DDBJ databases">
        <authorList>
            <person name="Jaros S."/>
            <person name="Januszkiewicz K."/>
            <person name="Wedrychowicz H."/>
        </authorList>
    </citation>
    <scope>NUCLEOTIDE SEQUENCE [LARGE SCALE GENOMIC DNA]</scope>
    <source>
        <strain evidence="6 7">CGMCC 1.7049</strain>
    </source>
</reference>
<evidence type="ECO:0000256" key="2">
    <source>
        <dbReference type="ARBA" id="ARBA00012438"/>
    </source>
</evidence>
<dbReference type="OrthoDB" id="9815750at2"/>
<comment type="catalytic activity">
    <reaction evidence="1">
        <text>ATP + protein L-histidine = ADP + protein N-phospho-L-histidine.</text>
        <dbReference type="EC" id="2.7.13.3"/>
    </reaction>
</comment>
<keyword evidence="6" id="KW-0808">Transferase</keyword>
<dbReference type="Gene3D" id="1.10.287.130">
    <property type="match status" value="1"/>
</dbReference>
<accession>A0A1M5MNV9</accession>